<protein>
    <submittedName>
        <fullName evidence="2">Uncharacterized protein</fullName>
    </submittedName>
</protein>
<dbReference type="AlphaFoldDB" id="A0A8X6SYN6"/>
<evidence type="ECO:0000313" key="2">
    <source>
        <dbReference type="EMBL" id="GFY16746.1"/>
    </source>
</evidence>
<gene>
    <name evidence="2" type="ORF">TNCV_2788681</name>
</gene>
<dbReference type="EMBL" id="BMAU01021340">
    <property type="protein sequence ID" value="GFY16746.1"/>
    <property type="molecule type" value="Genomic_DNA"/>
</dbReference>
<comment type="caution">
    <text evidence="2">The sequence shown here is derived from an EMBL/GenBank/DDBJ whole genome shotgun (WGS) entry which is preliminary data.</text>
</comment>
<evidence type="ECO:0000313" key="3">
    <source>
        <dbReference type="Proteomes" id="UP000887159"/>
    </source>
</evidence>
<name>A0A8X6SYN6_TRICX</name>
<sequence>MFDSSSSDNPTPLAHADTSRDVLPKGEGEKDFSDDHRQEITDFVRSIPGFQECDEDVETGMACDAEDWISNAK</sequence>
<proteinExistence type="predicted"/>
<dbReference type="Proteomes" id="UP000887159">
    <property type="component" value="Unassembled WGS sequence"/>
</dbReference>
<reference evidence="2" key="1">
    <citation type="submission" date="2020-08" db="EMBL/GenBank/DDBJ databases">
        <title>Multicomponent nature underlies the extraordinary mechanical properties of spider dragline silk.</title>
        <authorList>
            <person name="Kono N."/>
            <person name="Nakamura H."/>
            <person name="Mori M."/>
            <person name="Yoshida Y."/>
            <person name="Ohtoshi R."/>
            <person name="Malay A.D."/>
            <person name="Moran D.A.P."/>
            <person name="Tomita M."/>
            <person name="Numata K."/>
            <person name="Arakawa K."/>
        </authorList>
    </citation>
    <scope>NUCLEOTIDE SEQUENCE</scope>
</reference>
<feature type="compositionally biased region" description="Polar residues" evidence="1">
    <location>
        <begin position="1"/>
        <end position="10"/>
    </location>
</feature>
<organism evidence="2 3">
    <name type="scientific">Trichonephila clavipes</name>
    <name type="common">Golden silk orbweaver</name>
    <name type="synonym">Nephila clavipes</name>
    <dbReference type="NCBI Taxonomy" id="2585209"/>
    <lineage>
        <taxon>Eukaryota</taxon>
        <taxon>Metazoa</taxon>
        <taxon>Ecdysozoa</taxon>
        <taxon>Arthropoda</taxon>
        <taxon>Chelicerata</taxon>
        <taxon>Arachnida</taxon>
        <taxon>Araneae</taxon>
        <taxon>Araneomorphae</taxon>
        <taxon>Entelegynae</taxon>
        <taxon>Araneoidea</taxon>
        <taxon>Nephilidae</taxon>
        <taxon>Trichonephila</taxon>
    </lineage>
</organism>
<feature type="region of interest" description="Disordered" evidence="1">
    <location>
        <begin position="1"/>
        <end position="36"/>
    </location>
</feature>
<keyword evidence="3" id="KW-1185">Reference proteome</keyword>
<evidence type="ECO:0000256" key="1">
    <source>
        <dbReference type="SAM" id="MobiDB-lite"/>
    </source>
</evidence>
<accession>A0A8X6SYN6</accession>
<feature type="compositionally biased region" description="Basic and acidic residues" evidence="1">
    <location>
        <begin position="17"/>
        <end position="36"/>
    </location>
</feature>